<sequence>MEQIVGRKTEITQLTEYFNSGKAEFVAVYGRRRDFVEETGVRHGILPTLITTFGIRPNAHSAIAQVQLTMDDLFDDMG</sequence>
<evidence type="ECO:0000313" key="1">
    <source>
        <dbReference type="EMBL" id="MQP11163.1"/>
    </source>
</evidence>
<reference evidence="1 2" key="1">
    <citation type="submission" date="2019-09" db="EMBL/GenBank/DDBJ databases">
        <title>Distinct polysaccharide growth profiles of human intestinal Prevotella copri isolates.</title>
        <authorList>
            <person name="Fehlner-Peach H."/>
            <person name="Magnabosco C."/>
            <person name="Raghavan V."/>
            <person name="Scher J.U."/>
            <person name="Tett A."/>
            <person name="Cox L.M."/>
            <person name="Gottsegen C."/>
            <person name="Watters A."/>
            <person name="Wiltshire- Gordon J.D."/>
            <person name="Segata N."/>
            <person name="Bonneau R."/>
            <person name="Littman D.R."/>
        </authorList>
    </citation>
    <scope>NUCLEOTIDE SEQUENCE [LARGE SCALE GENOMIC DNA]</scope>
    <source>
        <strain evidence="2">iAQ1173</strain>
    </source>
</reference>
<organism evidence="1 2">
    <name type="scientific">Segatella copri</name>
    <dbReference type="NCBI Taxonomy" id="165179"/>
    <lineage>
        <taxon>Bacteria</taxon>
        <taxon>Pseudomonadati</taxon>
        <taxon>Bacteroidota</taxon>
        <taxon>Bacteroidia</taxon>
        <taxon>Bacteroidales</taxon>
        <taxon>Prevotellaceae</taxon>
        <taxon>Segatella</taxon>
    </lineage>
</organism>
<dbReference type="RefSeq" id="WP_022252115.1">
    <property type="nucleotide sequence ID" value="NZ_VZAD01000036.1"/>
</dbReference>
<dbReference type="AlphaFoldDB" id="A0A6A7W9J1"/>
<protein>
    <submittedName>
        <fullName evidence="1">Uncharacterized protein</fullName>
    </submittedName>
</protein>
<dbReference type="OrthoDB" id="9813134at2"/>
<keyword evidence="2" id="KW-1185">Reference proteome</keyword>
<comment type="caution">
    <text evidence="1">The sequence shown here is derived from an EMBL/GenBank/DDBJ whole genome shotgun (WGS) entry which is preliminary data.</text>
</comment>
<name>A0A6A7W9J1_9BACT</name>
<dbReference type="Proteomes" id="UP000384372">
    <property type="component" value="Unassembled WGS sequence"/>
</dbReference>
<dbReference type="EMBL" id="VZAD01000036">
    <property type="protein sequence ID" value="MQP11163.1"/>
    <property type="molecule type" value="Genomic_DNA"/>
</dbReference>
<accession>A0A6A7W9J1</accession>
<proteinExistence type="predicted"/>
<gene>
    <name evidence="1" type="ORF">F7D20_04110</name>
</gene>
<evidence type="ECO:0000313" key="2">
    <source>
        <dbReference type="Proteomes" id="UP000384372"/>
    </source>
</evidence>